<dbReference type="InParanoid" id="A0A4S2MTQ7"/>
<protein>
    <submittedName>
        <fullName evidence="2">Uncharacterized protein</fullName>
    </submittedName>
</protein>
<accession>A0A4S2MTQ7</accession>
<gene>
    <name evidence="2" type="ORF">EX30DRAFT_349849</name>
</gene>
<evidence type="ECO:0000313" key="2">
    <source>
        <dbReference type="EMBL" id="TGZ79881.1"/>
    </source>
</evidence>
<reference evidence="2 3" key="1">
    <citation type="submission" date="2019-04" db="EMBL/GenBank/DDBJ databases">
        <title>Comparative genomics and transcriptomics to analyze fruiting body development in filamentous ascomycetes.</title>
        <authorList>
            <consortium name="DOE Joint Genome Institute"/>
            <person name="Lutkenhaus R."/>
            <person name="Traeger S."/>
            <person name="Breuer J."/>
            <person name="Kuo A."/>
            <person name="Lipzen A."/>
            <person name="Pangilinan J."/>
            <person name="Dilworth D."/>
            <person name="Sandor L."/>
            <person name="Poggeler S."/>
            <person name="Barry K."/>
            <person name="Grigoriev I.V."/>
            <person name="Nowrousian M."/>
        </authorList>
    </citation>
    <scope>NUCLEOTIDE SEQUENCE [LARGE SCALE GENOMIC DNA]</scope>
    <source>
        <strain evidence="2 3">CBS 389.68</strain>
    </source>
</reference>
<dbReference type="AlphaFoldDB" id="A0A4S2MTQ7"/>
<sequence>MVKEQLDHRLAAVRFRRVEHGAVMADIITSDKTFLSGSAAYFEPTLKEELSAIAEFEFYFVTRLVLVDDWAPCGSSGGAEDGGGSREGKFDIHQGAMEKVDYSGDGDEKAPSASAWDEAGFEDFHPRPGARWQPQYHRLHQPTQQPPPRRLPRQPENPGINKANAGITLSGGIFIDAPKIEKTRTIPRVIDTKNPRCEFHLRPKSGSDATYFTYGILENSTMTLEVSAIAHSELELLRRTSPRQPQSQTQDRDPNTFVDSIMEFLNHNLLITLFEKEFEIGRESCATFEEKVNPSARKVWCKKELEEARERGVVGLEEVEKVKAEDTGKKSVAGRGVEISELH</sequence>
<feature type="region of interest" description="Disordered" evidence="1">
    <location>
        <begin position="100"/>
        <end position="165"/>
    </location>
</feature>
<evidence type="ECO:0000313" key="3">
    <source>
        <dbReference type="Proteomes" id="UP000298138"/>
    </source>
</evidence>
<organism evidence="2 3">
    <name type="scientific">Ascodesmis nigricans</name>
    <dbReference type="NCBI Taxonomy" id="341454"/>
    <lineage>
        <taxon>Eukaryota</taxon>
        <taxon>Fungi</taxon>
        <taxon>Dikarya</taxon>
        <taxon>Ascomycota</taxon>
        <taxon>Pezizomycotina</taxon>
        <taxon>Pezizomycetes</taxon>
        <taxon>Pezizales</taxon>
        <taxon>Ascodesmidaceae</taxon>
        <taxon>Ascodesmis</taxon>
    </lineage>
</organism>
<dbReference type="Proteomes" id="UP000298138">
    <property type="component" value="Unassembled WGS sequence"/>
</dbReference>
<proteinExistence type="predicted"/>
<dbReference type="EMBL" id="ML220128">
    <property type="protein sequence ID" value="TGZ79881.1"/>
    <property type="molecule type" value="Genomic_DNA"/>
</dbReference>
<feature type="compositionally biased region" description="Basic and acidic residues" evidence="1">
    <location>
        <begin position="100"/>
        <end position="110"/>
    </location>
</feature>
<keyword evidence="3" id="KW-1185">Reference proteome</keyword>
<name>A0A4S2MTQ7_9PEZI</name>
<evidence type="ECO:0000256" key="1">
    <source>
        <dbReference type="SAM" id="MobiDB-lite"/>
    </source>
</evidence>